<dbReference type="STRING" id="768671.ThimaDRAFT_3922"/>
<dbReference type="EMBL" id="AFWV01000014">
    <property type="protein sequence ID" value="EGV16795.1"/>
    <property type="molecule type" value="Genomic_DNA"/>
</dbReference>
<sequence length="155" mass="17001">MVAMGSSCTGSSRLDPAALLDAFLAVWRRHGEPLLKSAPYHEIAPHLVLMAFLHRVINGGGTLECEYAIGMGRMDLCLRYGAVTLGLEPKVWRDGRPDPLAEGLIQLDDYLAGLGLDSRWLVIFDRRAGQPPIAERTDSATRISPRGRSIHVIRA</sequence>
<evidence type="ECO:0000313" key="2">
    <source>
        <dbReference type="Proteomes" id="UP000005459"/>
    </source>
</evidence>
<dbReference type="eggNOG" id="COG1672">
    <property type="taxonomic scope" value="Bacteria"/>
</dbReference>
<reference evidence="1 2" key="1">
    <citation type="submission" date="2011-06" db="EMBL/GenBank/DDBJ databases">
        <title>The draft genome of Thiocapsa marina 5811.</title>
        <authorList>
            <consortium name="US DOE Joint Genome Institute (JGI-PGF)"/>
            <person name="Lucas S."/>
            <person name="Han J."/>
            <person name="Cheng J.-F."/>
            <person name="Goodwin L."/>
            <person name="Pitluck S."/>
            <person name="Peters L."/>
            <person name="Land M.L."/>
            <person name="Hauser L."/>
            <person name="Vogl K."/>
            <person name="Liu Z."/>
            <person name="Imhoff J."/>
            <person name="Thiel V."/>
            <person name="Frigaard N.-U."/>
            <person name="Bryant D."/>
            <person name="Woyke T.J."/>
        </authorList>
    </citation>
    <scope>NUCLEOTIDE SEQUENCE [LARGE SCALE GENOMIC DNA]</scope>
    <source>
        <strain evidence="1 2">5811</strain>
    </source>
</reference>
<dbReference type="Proteomes" id="UP000005459">
    <property type="component" value="Unassembled WGS sequence"/>
</dbReference>
<gene>
    <name evidence="1" type="ORF">ThimaDRAFT_3922</name>
</gene>
<accession>F9UG69</accession>
<dbReference type="PATRIC" id="fig|768671.3.peg.4142"/>
<keyword evidence="2" id="KW-1185">Reference proteome</keyword>
<proteinExistence type="predicted"/>
<protein>
    <submittedName>
        <fullName evidence="1">Uncharacterized protein</fullName>
    </submittedName>
</protein>
<evidence type="ECO:0000313" key="1">
    <source>
        <dbReference type="EMBL" id="EGV16795.1"/>
    </source>
</evidence>
<dbReference type="AlphaFoldDB" id="F9UG69"/>
<organism evidence="1 2">
    <name type="scientific">Thiocapsa marina 5811</name>
    <dbReference type="NCBI Taxonomy" id="768671"/>
    <lineage>
        <taxon>Bacteria</taxon>
        <taxon>Pseudomonadati</taxon>
        <taxon>Pseudomonadota</taxon>
        <taxon>Gammaproteobacteria</taxon>
        <taxon>Chromatiales</taxon>
        <taxon>Chromatiaceae</taxon>
        <taxon>Thiocapsa</taxon>
    </lineage>
</organism>
<name>F9UG69_9GAMM</name>